<dbReference type="InterPro" id="IPR036259">
    <property type="entry name" value="MFS_trans_sf"/>
</dbReference>
<dbReference type="Proteomes" id="UP000032287">
    <property type="component" value="Unassembled WGS sequence"/>
</dbReference>
<evidence type="ECO:0000313" key="13">
    <source>
        <dbReference type="Proteomes" id="UP000320012"/>
    </source>
</evidence>
<feature type="transmembrane region" description="Helical" evidence="6">
    <location>
        <begin position="76"/>
        <end position="93"/>
    </location>
</feature>
<keyword evidence="4 6" id="KW-1133">Transmembrane helix</keyword>
<name>A0A0D1JRN7_9LACO</name>
<feature type="transmembrane region" description="Helical" evidence="6">
    <location>
        <begin position="134"/>
        <end position="153"/>
    </location>
</feature>
<feature type="transmembrane region" description="Helical" evidence="6">
    <location>
        <begin position="272"/>
        <end position="290"/>
    </location>
</feature>
<feature type="transmembrane region" description="Helical" evidence="6">
    <location>
        <begin position="7"/>
        <end position="25"/>
    </location>
</feature>
<feature type="domain" description="Major facilitator superfamily (MFS) profile" evidence="7">
    <location>
        <begin position="10"/>
        <end position="388"/>
    </location>
</feature>
<evidence type="ECO:0000256" key="3">
    <source>
        <dbReference type="ARBA" id="ARBA00022692"/>
    </source>
</evidence>
<dbReference type="Proteomes" id="UP000244870">
    <property type="component" value="Chromosome"/>
</dbReference>
<dbReference type="PROSITE" id="PS50850">
    <property type="entry name" value="MFS"/>
    <property type="match status" value="1"/>
</dbReference>
<dbReference type="InterPro" id="IPR020846">
    <property type="entry name" value="MFS_dom"/>
</dbReference>
<reference evidence="8 12" key="2">
    <citation type="submission" date="2017-04" db="EMBL/GenBank/DDBJ databases">
        <title>Weissella cibaria strain m2 complete genome.</title>
        <authorList>
            <person name="Pan Q."/>
            <person name="Tan M."/>
            <person name="Yao F."/>
            <person name="Su S."/>
        </authorList>
    </citation>
    <scope>NUCLEOTIDE SEQUENCE [LARGE SCALE GENOMIC DNA]</scope>
    <source>
        <strain evidence="8 12">M2</strain>
    </source>
</reference>
<evidence type="ECO:0000256" key="5">
    <source>
        <dbReference type="ARBA" id="ARBA00023136"/>
    </source>
</evidence>
<feature type="transmembrane region" description="Helical" evidence="6">
    <location>
        <begin position="296"/>
        <end position="318"/>
    </location>
</feature>
<dbReference type="EMBL" id="JWHU01000042">
    <property type="protein sequence ID" value="KIU19137.1"/>
    <property type="molecule type" value="Genomic_DNA"/>
</dbReference>
<dbReference type="eggNOG" id="COG2807">
    <property type="taxonomic scope" value="Bacteria"/>
</dbReference>
<feature type="transmembrane region" description="Helical" evidence="6">
    <location>
        <begin position="362"/>
        <end position="383"/>
    </location>
</feature>
<dbReference type="EMBL" id="CP020928">
    <property type="protein sequence ID" value="AWF96501.1"/>
    <property type="molecule type" value="Genomic_DNA"/>
</dbReference>
<gene>
    <name evidence="9" type="primary">yycB_2</name>
    <name evidence="8" type="ORF">B6254_2141</name>
    <name evidence="10" type="ORF">FO435_10100</name>
    <name evidence="9" type="ORF">QX99_02168</name>
</gene>
<feature type="transmembrane region" description="Helical" evidence="6">
    <location>
        <begin position="239"/>
        <end position="260"/>
    </location>
</feature>
<evidence type="ECO:0000256" key="2">
    <source>
        <dbReference type="ARBA" id="ARBA00022448"/>
    </source>
</evidence>
<evidence type="ECO:0000256" key="4">
    <source>
        <dbReference type="ARBA" id="ARBA00022989"/>
    </source>
</evidence>
<proteinExistence type="predicted"/>
<feature type="transmembrane region" description="Helical" evidence="6">
    <location>
        <begin position="206"/>
        <end position="227"/>
    </location>
</feature>
<sequence>MDEKQKSPLLVPGIVMMGMILRIPFTSIPPVISDVAKGLGVSVSSLGILTTIPLLSFAIVSPFAPKFGQKWGIEKSFAIFVLLMAIGSLMRIASMPLLFLGTVLIGVGIATLNVLLPSAVVANFPTKIGRYTSTYSLAMTIATILASSLAVPIVKATNWQTLIMILSVIIVIAFVVWLPNVKHNHVLEARPKDGAHISIWRNKRAWYLLAYGGLQSLYYYTAMAWLPTMAQQTGLSAEAAGYLSGIFTLITLPLTFVLPTAFTRWGNQTRRWVMVGFSALAFIGVGMMLFNGHGFLFWLVVNLLMGFSGGALFPYLLTMFSVKTTTPTRTAELSGMAQSGGYLLAAFGPTLFGYGFGLWHSWTIQLIVLMVLIILMALAAWMVEKTDIIA</sequence>
<dbReference type="PANTHER" id="PTHR23523:SF2">
    <property type="entry name" value="2-NITROIMIDAZOLE TRANSPORTER"/>
    <property type="match status" value="1"/>
</dbReference>
<feature type="transmembrane region" description="Helical" evidence="6">
    <location>
        <begin position="339"/>
        <end position="356"/>
    </location>
</feature>
<dbReference type="PANTHER" id="PTHR23523">
    <property type="match status" value="1"/>
</dbReference>
<feature type="transmembrane region" description="Helical" evidence="6">
    <location>
        <begin position="159"/>
        <end position="178"/>
    </location>
</feature>
<dbReference type="Gene3D" id="1.20.1250.20">
    <property type="entry name" value="MFS general substrate transporter like domains"/>
    <property type="match status" value="1"/>
</dbReference>
<evidence type="ECO:0000256" key="6">
    <source>
        <dbReference type="SAM" id="Phobius"/>
    </source>
</evidence>
<keyword evidence="3 6" id="KW-0812">Transmembrane</keyword>
<evidence type="ECO:0000256" key="1">
    <source>
        <dbReference type="ARBA" id="ARBA00004651"/>
    </source>
</evidence>
<dbReference type="GO" id="GO:0005886">
    <property type="term" value="C:plasma membrane"/>
    <property type="evidence" value="ECO:0007669"/>
    <property type="project" value="UniProtKB-SubCell"/>
</dbReference>
<evidence type="ECO:0000313" key="12">
    <source>
        <dbReference type="Proteomes" id="UP000244870"/>
    </source>
</evidence>
<accession>A0A0D1JRN7</accession>
<reference evidence="10 13" key="3">
    <citation type="submission" date="2019-07" db="EMBL/GenBank/DDBJ databases">
        <title>Genome sequence of Weissella cibaria GK1.</title>
        <authorList>
            <person name="Choi H.-J."/>
        </authorList>
    </citation>
    <scope>NUCLEOTIDE SEQUENCE [LARGE SCALE GENOMIC DNA]</scope>
    <source>
        <strain evidence="10 13">GK1</strain>
    </source>
</reference>
<reference evidence="9" key="1">
    <citation type="journal article" date="2015" name="Microbiology (Mosc.)">
        <title>Genomics of the Weissella cibaria species with an examination of its metabolic traits.</title>
        <authorList>
            <person name="Lynch K.M."/>
            <person name="Lucid A."/>
            <person name="Arendt E.K."/>
            <person name="Sleator R.D."/>
            <person name="Lucey B."/>
            <person name="Coffey A."/>
        </authorList>
    </citation>
    <scope>NUCLEOTIDE SEQUENCE [LARGE SCALE GENOMIC DNA]</scope>
    <source>
        <strain evidence="9">MG1</strain>
    </source>
</reference>
<dbReference type="GO" id="GO:0022857">
    <property type="term" value="F:transmembrane transporter activity"/>
    <property type="evidence" value="ECO:0007669"/>
    <property type="project" value="InterPro"/>
</dbReference>
<protein>
    <submittedName>
        <fullName evidence="10">MFS transporter</fullName>
    </submittedName>
    <submittedName>
        <fullName evidence="9">YycB_2 protein</fullName>
    </submittedName>
</protein>
<evidence type="ECO:0000313" key="9">
    <source>
        <dbReference type="EMBL" id="KIU19137.1"/>
    </source>
</evidence>
<dbReference type="CDD" id="cd17339">
    <property type="entry name" value="MFS_NIMT_CynX_like"/>
    <property type="match status" value="1"/>
</dbReference>
<keyword evidence="2" id="KW-0813">Transport</keyword>
<feature type="transmembrane region" description="Helical" evidence="6">
    <location>
        <begin position="45"/>
        <end position="64"/>
    </location>
</feature>
<keyword evidence="11" id="KW-1185">Reference proteome</keyword>
<dbReference type="EMBL" id="VNHC01000002">
    <property type="protein sequence ID" value="TVV28209.1"/>
    <property type="molecule type" value="Genomic_DNA"/>
</dbReference>
<dbReference type="PATRIC" id="fig|137591.25.peg.2131"/>
<evidence type="ECO:0000259" key="7">
    <source>
        <dbReference type="PROSITE" id="PS50850"/>
    </source>
</evidence>
<dbReference type="InterPro" id="IPR011701">
    <property type="entry name" value="MFS"/>
</dbReference>
<evidence type="ECO:0000313" key="11">
    <source>
        <dbReference type="Proteomes" id="UP000032287"/>
    </source>
</evidence>
<keyword evidence="5 6" id="KW-0472">Membrane</keyword>
<organism evidence="9 11">
    <name type="scientific">Weissella cibaria</name>
    <dbReference type="NCBI Taxonomy" id="137591"/>
    <lineage>
        <taxon>Bacteria</taxon>
        <taxon>Bacillati</taxon>
        <taxon>Bacillota</taxon>
        <taxon>Bacilli</taxon>
        <taxon>Lactobacillales</taxon>
        <taxon>Lactobacillaceae</taxon>
        <taxon>Weissella</taxon>
    </lineage>
</organism>
<evidence type="ECO:0000313" key="10">
    <source>
        <dbReference type="EMBL" id="TVV28209.1"/>
    </source>
</evidence>
<evidence type="ECO:0000313" key="8">
    <source>
        <dbReference type="EMBL" id="AWF96501.1"/>
    </source>
</evidence>
<dbReference type="Pfam" id="PF07690">
    <property type="entry name" value="MFS_1"/>
    <property type="match status" value="1"/>
</dbReference>
<dbReference type="SUPFAM" id="SSF103473">
    <property type="entry name" value="MFS general substrate transporter"/>
    <property type="match status" value="1"/>
</dbReference>
<dbReference type="Proteomes" id="UP000320012">
    <property type="component" value="Unassembled WGS sequence"/>
</dbReference>
<dbReference type="RefSeq" id="WP_043707991.1">
    <property type="nucleotide sequence ID" value="NZ_CP020928.1"/>
</dbReference>
<comment type="subcellular location">
    <subcellularLocation>
        <location evidence="1">Cell membrane</location>
        <topology evidence="1">Multi-pass membrane protein</topology>
    </subcellularLocation>
</comment>
<dbReference type="InterPro" id="IPR052524">
    <property type="entry name" value="MFS_Cyanate_Porter"/>
</dbReference>
<dbReference type="AlphaFoldDB" id="A0A0D1JRN7"/>
<feature type="transmembrane region" description="Helical" evidence="6">
    <location>
        <begin position="99"/>
        <end position="122"/>
    </location>
</feature>